<name>A0A7T6Z1A1_9BACI</name>
<reference evidence="2 3" key="1">
    <citation type="submission" date="2020-06" db="EMBL/GenBank/DDBJ databases">
        <title>Genomic analysis of Salicibibacter sp. NKC5-3.</title>
        <authorList>
            <person name="Oh Y.J."/>
        </authorList>
    </citation>
    <scope>NUCLEOTIDE SEQUENCE [LARGE SCALE GENOMIC DNA]</scope>
    <source>
        <strain evidence="2 3">NKC5-3</strain>
    </source>
</reference>
<evidence type="ECO:0000313" key="2">
    <source>
        <dbReference type="EMBL" id="QQK74871.1"/>
    </source>
</evidence>
<gene>
    <name evidence="2" type="ORF">HUG15_04135</name>
</gene>
<evidence type="ECO:0000256" key="1">
    <source>
        <dbReference type="SAM" id="MobiDB-lite"/>
    </source>
</evidence>
<feature type="compositionally biased region" description="Basic and acidic residues" evidence="1">
    <location>
        <begin position="48"/>
        <end position="63"/>
    </location>
</feature>
<dbReference type="KEGG" id="scia:HUG15_04135"/>
<organism evidence="2 3">
    <name type="scientific">Salicibibacter cibarius</name>
    <dbReference type="NCBI Taxonomy" id="2743000"/>
    <lineage>
        <taxon>Bacteria</taxon>
        <taxon>Bacillati</taxon>
        <taxon>Bacillota</taxon>
        <taxon>Bacilli</taxon>
        <taxon>Bacillales</taxon>
        <taxon>Bacillaceae</taxon>
        <taxon>Salicibibacter</taxon>
    </lineage>
</organism>
<dbReference type="EMBL" id="CP054705">
    <property type="protein sequence ID" value="QQK74871.1"/>
    <property type="molecule type" value="Genomic_DNA"/>
</dbReference>
<accession>A0A7T6Z1A1</accession>
<sequence>MNGFIHSNKRPDCFWTEIKTVDEEEVHRIIGGYLPVSRGTTVSLSPKRGGDSSHKGESSDRTNMKSGARNGLPRHGMSCLAQTEA</sequence>
<dbReference type="Proteomes" id="UP000595823">
    <property type="component" value="Chromosome"/>
</dbReference>
<dbReference type="AlphaFoldDB" id="A0A7T6Z1A1"/>
<proteinExistence type="predicted"/>
<dbReference type="RefSeq" id="WP_200127272.1">
    <property type="nucleotide sequence ID" value="NZ_CP054705.1"/>
</dbReference>
<evidence type="ECO:0000313" key="3">
    <source>
        <dbReference type="Proteomes" id="UP000595823"/>
    </source>
</evidence>
<protein>
    <submittedName>
        <fullName evidence="2">Uncharacterized protein</fullName>
    </submittedName>
</protein>
<keyword evidence="3" id="KW-1185">Reference proteome</keyword>
<feature type="region of interest" description="Disordered" evidence="1">
    <location>
        <begin position="37"/>
        <end position="85"/>
    </location>
</feature>